<name>A0A410N6X2_HFTV1</name>
<protein>
    <submittedName>
        <fullName evidence="1">Uncharacterized protein</fullName>
    </submittedName>
</protein>
<dbReference type="Proteomes" id="UP000289930">
    <property type="component" value="Segment"/>
</dbReference>
<dbReference type="EMBL" id="MG550112">
    <property type="protein sequence ID" value="QAS68898.1"/>
    <property type="molecule type" value="Genomic_DNA"/>
</dbReference>
<sequence>MSSKEPFEWVDDDSLRSVKDVFDRIQKAHANELGINMSEDEIPTPVAHGGSDLQPIVYADGWGELRDDENQEAWIASSAGFVNLGDCV</sequence>
<evidence type="ECO:0000313" key="1">
    <source>
        <dbReference type="EMBL" id="QAS68898.1"/>
    </source>
</evidence>
<reference evidence="1" key="1">
    <citation type="journal article" date="2019" name="Environ. Microbiol.">
        <title>Novel haloarchaeal viruses from Lake Retba infecting Haloferax and Halorubrum species.</title>
        <authorList>
            <person name="Mizuno C.M."/>
            <person name="Prajapati B."/>
            <person name="Lucas-Staat S."/>
            <person name="Sime-Ngando T."/>
            <person name="Forterre P."/>
            <person name="Bamford D.H."/>
            <person name="Prangishvili D."/>
            <person name="Krupovic M."/>
            <person name="Oksanen H.M."/>
        </authorList>
    </citation>
    <scope>NUCLEOTIDE SEQUENCE</scope>
</reference>
<keyword evidence="2" id="KW-1185">Reference proteome</keyword>
<gene>
    <name evidence="1" type="ORF">HFTV1-gp65</name>
</gene>
<accession>A0A410N6X2</accession>
<proteinExistence type="predicted"/>
<evidence type="ECO:0000313" key="2">
    <source>
        <dbReference type="Proteomes" id="UP000289930"/>
    </source>
</evidence>
<organism evidence="1">
    <name type="scientific">Haloferax tailed virus 1</name>
    <name type="common">HFTV1</name>
    <dbReference type="NCBI Taxonomy" id="2507575"/>
    <lineage>
        <taxon>Viruses</taxon>
        <taxon>Duplodnaviria</taxon>
        <taxon>Heunggongvirae</taxon>
        <taxon>Uroviricota</taxon>
        <taxon>Caudoviricetes</taxon>
        <taxon>Kirjokansivirales</taxon>
        <taxon>Haloferuviridae</taxon>
        <taxon>Retbasiphovirus</taxon>
        <taxon>Retbasiphovirus hantatum</taxon>
        <taxon>Retbasiphovirus HFTV1</taxon>
    </lineage>
</organism>